<dbReference type="GO" id="GO:0005524">
    <property type="term" value="F:ATP binding"/>
    <property type="evidence" value="ECO:0007669"/>
    <property type="project" value="UniProtKB-KW"/>
</dbReference>
<keyword evidence="7" id="KW-0547">Nucleotide-binding</keyword>
<dbReference type="SUPFAM" id="SSF52540">
    <property type="entry name" value="P-loop containing nucleoside triphosphate hydrolases"/>
    <property type="match status" value="1"/>
</dbReference>
<evidence type="ECO:0000256" key="6">
    <source>
        <dbReference type="ARBA" id="ARBA00022723"/>
    </source>
</evidence>
<evidence type="ECO:0000256" key="10">
    <source>
        <dbReference type="ARBA" id="ARBA00032441"/>
    </source>
</evidence>
<evidence type="ECO:0000256" key="2">
    <source>
        <dbReference type="ARBA" id="ARBA00007599"/>
    </source>
</evidence>
<dbReference type="GO" id="GO:0046872">
    <property type="term" value="F:metal ion binding"/>
    <property type="evidence" value="ECO:0007669"/>
    <property type="project" value="UniProtKB-KW"/>
</dbReference>
<evidence type="ECO:0000256" key="1">
    <source>
        <dbReference type="ARBA" id="ARBA00004496"/>
    </source>
</evidence>
<gene>
    <name evidence="11" type="ORF">SAMN02745221_00090</name>
</gene>
<keyword evidence="8" id="KW-0067">ATP-binding</keyword>
<evidence type="ECO:0000256" key="8">
    <source>
        <dbReference type="ARBA" id="ARBA00022840"/>
    </source>
</evidence>
<dbReference type="STRING" id="1123382.SAMN02745221_00090"/>
<comment type="similarity">
    <text evidence="2">Belongs to the TsaE family.</text>
</comment>
<dbReference type="InterPro" id="IPR003442">
    <property type="entry name" value="T6A_TsaE"/>
</dbReference>
<keyword evidence="12" id="KW-1185">Reference proteome</keyword>
<evidence type="ECO:0000256" key="7">
    <source>
        <dbReference type="ARBA" id="ARBA00022741"/>
    </source>
</evidence>
<proteinExistence type="inferred from homology"/>
<evidence type="ECO:0000313" key="11">
    <source>
        <dbReference type="EMBL" id="SHG39034.1"/>
    </source>
</evidence>
<evidence type="ECO:0000313" key="12">
    <source>
        <dbReference type="Proteomes" id="UP000242329"/>
    </source>
</evidence>
<evidence type="ECO:0000256" key="9">
    <source>
        <dbReference type="ARBA" id="ARBA00022842"/>
    </source>
</evidence>
<dbReference type="EMBL" id="FQWY01000002">
    <property type="protein sequence ID" value="SHG39034.1"/>
    <property type="molecule type" value="Genomic_DNA"/>
</dbReference>
<comment type="subcellular location">
    <subcellularLocation>
        <location evidence="1">Cytoplasm</location>
    </subcellularLocation>
</comment>
<dbReference type="PANTHER" id="PTHR33540:SF2">
    <property type="entry name" value="TRNA THREONYLCARBAMOYLADENOSINE BIOSYNTHESIS PROTEIN TSAE"/>
    <property type="match status" value="1"/>
</dbReference>
<dbReference type="OrthoDB" id="9815896at2"/>
<dbReference type="PANTHER" id="PTHR33540">
    <property type="entry name" value="TRNA THREONYLCARBAMOYLADENOSINE BIOSYNTHESIS PROTEIN TSAE"/>
    <property type="match status" value="1"/>
</dbReference>
<dbReference type="GO" id="GO:0002949">
    <property type="term" value="P:tRNA threonylcarbamoyladenosine modification"/>
    <property type="evidence" value="ECO:0007669"/>
    <property type="project" value="InterPro"/>
</dbReference>
<keyword evidence="5" id="KW-0819">tRNA processing</keyword>
<accession>A0A1M5JEN7</accession>
<dbReference type="Pfam" id="PF02367">
    <property type="entry name" value="TsaE"/>
    <property type="match status" value="1"/>
</dbReference>
<dbReference type="GO" id="GO:0005737">
    <property type="term" value="C:cytoplasm"/>
    <property type="evidence" value="ECO:0007669"/>
    <property type="project" value="UniProtKB-SubCell"/>
</dbReference>
<dbReference type="RefSeq" id="WP_073088840.1">
    <property type="nucleotide sequence ID" value="NZ_FQWY01000002.1"/>
</dbReference>
<name>A0A1M5JEN7_9FIRM</name>
<protein>
    <recommendedName>
        <fullName evidence="3">tRNA threonylcarbamoyladenosine biosynthesis protein TsaE</fullName>
    </recommendedName>
    <alternativeName>
        <fullName evidence="10">t(6)A37 threonylcarbamoyladenosine biosynthesis protein TsaE</fullName>
    </alternativeName>
</protein>
<keyword evidence="9" id="KW-0460">Magnesium</keyword>
<dbReference type="Gene3D" id="3.40.50.300">
    <property type="entry name" value="P-loop containing nucleotide triphosphate hydrolases"/>
    <property type="match status" value="1"/>
</dbReference>
<dbReference type="AlphaFoldDB" id="A0A1M5JEN7"/>
<keyword evidence="4" id="KW-0963">Cytoplasm</keyword>
<reference evidence="12" key="1">
    <citation type="submission" date="2016-11" db="EMBL/GenBank/DDBJ databases">
        <authorList>
            <person name="Varghese N."/>
            <person name="Submissions S."/>
        </authorList>
    </citation>
    <scope>NUCLEOTIDE SEQUENCE [LARGE SCALE GENOMIC DNA]</scope>
    <source>
        <strain evidence="12">DSM 11003</strain>
    </source>
</reference>
<dbReference type="InterPro" id="IPR027417">
    <property type="entry name" value="P-loop_NTPase"/>
</dbReference>
<sequence>MELIITSAEDMEKLGRKLASVLKEGDVAYLIGELGAGKTTLVRGIAKGLGYEGKVTSPTFTLMNIYEGIMPVFHFDFYRLDEDADFEDLGLDDYVGKGGVTLIEWPRLQSGFLPAEALFINIEILDGDYDRGRKVRFTAKGEKYRQKIKELKEIAASGN</sequence>
<evidence type="ECO:0000256" key="3">
    <source>
        <dbReference type="ARBA" id="ARBA00019010"/>
    </source>
</evidence>
<organism evidence="11 12">
    <name type="scientific">Thermosyntropha lipolytica DSM 11003</name>
    <dbReference type="NCBI Taxonomy" id="1123382"/>
    <lineage>
        <taxon>Bacteria</taxon>
        <taxon>Bacillati</taxon>
        <taxon>Bacillota</taxon>
        <taxon>Clostridia</taxon>
        <taxon>Eubacteriales</taxon>
        <taxon>Syntrophomonadaceae</taxon>
        <taxon>Thermosyntropha</taxon>
    </lineage>
</organism>
<keyword evidence="6" id="KW-0479">Metal-binding</keyword>
<dbReference type="NCBIfam" id="TIGR00150">
    <property type="entry name" value="T6A_YjeE"/>
    <property type="match status" value="1"/>
</dbReference>
<evidence type="ECO:0000256" key="4">
    <source>
        <dbReference type="ARBA" id="ARBA00022490"/>
    </source>
</evidence>
<evidence type="ECO:0000256" key="5">
    <source>
        <dbReference type="ARBA" id="ARBA00022694"/>
    </source>
</evidence>
<dbReference type="Proteomes" id="UP000242329">
    <property type="component" value="Unassembled WGS sequence"/>
</dbReference>